<evidence type="ECO:0000313" key="3">
    <source>
        <dbReference type="Proteomes" id="UP000028007"/>
    </source>
</evidence>
<dbReference type="AlphaFoldDB" id="A0A081PLY0"/>
<organism evidence="2 3">
    <name type="scientific">Pedobacter antarcticus 4BY</name>
    <dbReference type="NCBI Taxonomy" id="1358423"/>
    <lineage>
        <taxon>Bacteria</taxon>
        <taxon>Pseudomonadati</taxon>
        <taxon>Bacteroidota</taxon>
        <taxon>Sphingobacteriia</taxon>
        <taxon>Sphingobacteriales</taxon>
        <taxon>Sphingobacteriaceae</taxon>
        <taxon>Pedobacter</taxon>
    </lineage>
</organism>
<gene>
    <name evidence="2" type="ORF">N180_14490</name>
</gene>
<proteinExistence type="predicted"/>
<dbReference type="eggNOG" id="COG1190">
    <property type="taxonomic scope" value="Bacteria"/>
</dbReference>
<sequence length="66" mass="7994">MPSTVIQRFSYNYSERILTVNFLSGNVYQYLDVPEEYYEAMLIARSKGKYFNKYIKNHFVFNHINK</sequence>
<dbReference type="InterPro" id="IPR025309">
    <property type="entry name" value="KTSC_dom"/>
</dbReference>
<accession>A0A081PLY0</accession>
<dbReference type="OrthoDB" id="8450910at2"/>
<comment type="caution">
    <text evidence="2">The sequence shown here is derived from an EMBL/GenBank/DDBJ whole genome shotgun (WGS) entry which is preliminary data.</text>
</comment>
<keyword evidence="3" id="KW-1185">Reference proteome</keyword>
<dbReference type="RefSeq" id="WP_074586846.1">
    <property type="nucleotide sequence ID" value="NZ_JNFF01000006.1"/>
</dbReference>
<dbReference type="Pfam" id="PF13619">
    <property type="entry name" value="KTSC"/>
    <property type="match status" value="1"/>
</dbReference>
<name>A0A081PLY0_9SPHI</name>
<dbReference type="EMBL" id="JNFF01000006">
    <property type="protein sequence ID" value="KEQ31703.1"/>
    <property type="molecule type" value="Genomic_DNA"/>
</dbReference>
<protein>
    <recommendedName>
        <fullName evidence="1">KTSC domain-containing protein</fullName>
    </recommendedName>
</protein>
<dbReference type="Proteomes" id="UP000028007">
    <property type="component" value="Unassembled WGS sequence"/>
</dbReference>
<evidence type="ECO:0000313" key="2">
    <source>
        <dbReference type="EMBL" id="KEQ31703.1"/>
    </source>
</evidence>
<evidence type="ECO:0000259" key="1">
    <source>
        <dbReference type="Pfam" id="PF13619"/>
    </source>
</evidence>
<reference evidence="2 3" key="1">
    <citation type="journal article" date="1992" name="Int. J. Syst. Bacteriol.">
        <title>Sphingobacterium antarcticus sp. nov. a Psychrotrophic Bacterium from the Soils of Schirmacher Oasis, Antarctica.</title>
        <authorList>
            <person name="Shivaji S."/>
            <person name="Ray M.K."/>
            <person name="Rao N.S."/>
            <person name="Saiserr L."/>
            <person name="Jagannadham M.V."/>
            <person name="Kumar G.S."/>
            <person name="Reddy G."/>
            <person name="Bhargava P.M."/>
        </authorList>
    </citation>
    <scope>NUCLEOTIDE SEQUENCE [LARGE SCALE GENOMIC DNA]</scope>
    <source>
        <strain evidence="2 3">4BY</strain>
    </source>
</reference>
<feature type="domain" description="KTSC" evidence="1">
    <location>
        <begin position="3"/>
        <end position="59"/>
    </location>
</feature>